<keyword evidence="1" id="KW-0732">Signal</keyword>
<dbReference type="PANTHER" id="PTHR33376:SF4">
    <property type="entry name" value="SIALIC ACID-BINDING PERIPLASMIC PROTEIN SIAP"/>
    <property type="match status" value="1"/>
</dbReference>
<keyword evidence="2" id="KW-0378">Hydrolase</keyword>
<evidence type="ECO:0000313" key="3">
    <source>
        <dbReference type="Proteomes" id="UP000440716"/>
    </source>
</evidence>
<name>A0A7K1RKH2_AGRVI</name>
<sequence length="688" mass="74570">MYFQPSGVEFYRRMSWEGRMLGIRNWFVQLAMHTVVAIAGFALLAPLARAQVNTNTIRVAVPQAKDAATERYIEAFRKQVGQADFKIEEVPVGAGTSYAQILASLKEGGSSIDLALVPAAVIPDVQSNPAFTYTSLISQPGLIDNASQNFAVQNSVVGELVATELSDFGLTLVGFWNRPPQALFMKTPLTGAYDLKGVKVRITDDTSGAVLTSLGASAQRLPFAEVTMALVAGSVDAIEASSQGLSNVSDIYRAIPNGRVLNNYSQNQGFLLANSTKWVGYSQRLRSAVQAAAGEGSKASQTLIIDQESTLPKMAAEFGVSYVSVNSEAWRPISKTASEAWLQNISEGGRSDAYQQLLRVKQEIDTRRDRRGSLDQKIRPTVLFATNRNDESSGDLATRFGVLKDATNQLSCGEIEFDTGPQREFGQVFGGRLGLKGSTIWHRATGCADMLAASGTNTGLVVYFHGYANTFADAARRAIGFSQDFGLSQPVLVWSWPSAGSFGMYIFDLNSVQFSEEYIRQMVDAMERKGQLSNITIVAHSMGSRMAGIFLKQVRARNRDVKNLILIAADYPPSIFGQLIASEGSVAALKTLYANENDSALIISRKMNGENPVGLGGKYLKLVQGIETVDVSDVAGQGWVNHAHGFEVKPVADDISDLLKRRVGADIRQLPTASVNGTKYWTIRGSPH</sequence>
<dbReference type="GO" id="GO:0055085">
    <property type="term" value="P:transmembrane transport"/>
    <property type="evidence" value="ECO:0007669"/>
    <property type="project" value="InterPro"/>
</dbReference>
<dbReference type="InterPro" id="IPR018389">
    <property type="entry name" value="DctP_fam"/>
</dbReference>
<comment type="caution">
    <text evidence="2">The sequence shown here is derived from an EMBL/GenBank/DDBJ whole genome shotgun (WGS) entry which is preliminary data.</text>
</comment>
<dbReference type="InterPro" id="IPR029058">
    <property type="entry name" value="AB_hydrolase_fold"/>
</dbReference>
<dbReference type="GO" id="GO:0016787">
    <property type="term" value="F:hydrolase activity"/>
    <property type="evidence" value="ECO:0007669"/>
    <property type="project" value="UniProtKB-KW"/>
</dbReference>
<protein>
    <submittedName>
        <fullName evidence="2">Alpha/beta hydrolase</fullName>
    </submittedName>
</protein>
<dbReference type="InterPro" id="IPR038404">
    <property type="entry name" value="TRAP_DctP_sf"/>
</dbReference>
<organism evidence="2 3">
    <name type="scientific">Agrobacterium vitis</name>
    <name type="common">Rhizobium vitis</name>
    <dbReference type="NCBI Taxonomy" id="373"/>
    <lineage>
        <taxon>Bacteria</taxon>
        <taxon>Pseudomonadati</taxon>
        <taxon>Pseudomonadota</taxon>
        <taxon>Alphaproteobacteria</taxon>
        <taxon>Hyphomicrobiales</taxon>
        <taxon>Rhizobiaceae</taxon>
        <taxon>Rhizobium/Agrobacterium group</taxon>
        <taxon>Agrobacterium</taxon>
    </lineage>
</organism>
<dbReference type="EMBL" id="WPHU01000009">
    <property type="protein sequence ID" value="MVA58523.1"/>
    <property type="molecule type" value="Genomic_DNA"/>
</dbReference>
<evidence type="ECO:0000256" key="1">
    <source>
        <dbReference type="ARBA" id="ARBA00022729"/>
    </source>
</evidence>
<reference evidence="2 3" key="1">
    <citation type="submission" date="2019-12" db="EMBL/GenBank/DDBJ databases">
        <title>Whole-genome sequencing of Allorhizobium vitis.</title>
        <authorList>
            <person name="Gan H.M."/>
            <person name="Szegedi E."/>
            <person name="Burr T."/>
            <person name="Savka M.A."/>
        </authorList>
    </citation>
    <scope>NUCLEOTIDE SEQUENCE [LARGE SCALE GENOMIC DNA]</scope>
    <source>
        <strain evidence="2 3">CG415</strain>
    </source>
</reference>
<dbReference type="SUPFAM" id="SSF53474">
    <property type="entry name" value="alpha/beta-Hydrolases"/>
    <property type="match status" value="1"/>
</dbReference>
<gene>
    <name evidence="2" type="ORF">GOZ88_20675</name>
</gene>
<dbReference type="Pfam" id="PF05990">
    <property type="entry name" value="DUF900"/>
    <property type="match status" value="1"/>
</dbReference>
<dbReference type="Gene3D" id="3.40.50.1820">
    <property type="entry name" value="alpha/beta hydrolase"/>
    <property type="match status" value="1"/>
</dbReference>
<dbReference type="Proteomes" id="UP000440716">
    <property type="component" value="Unassembled WGS sequence"/>
</dbReference>
<proteinExistence type="predicted"/>
<dbReference type="InterPro" id="IPR010297">
    <property type="entry name" value="DUF900_hydrolase"/>
</dbReference>
<dbReference type="PANTHER" id="PTHR33376">
    <property type="match status" value="1"/>
</dbReference>
<accession>A0A7K1RKH2</accession>
<dbReference type="AlphaFoldDB" id="A0A7K1RKH2"/>
<dbReference type="NCBIfam" id="NF037995">
    <property type="entry name" value="TRAP_S1"/>
    <property type="match status" value="1"/>
</dbReference>
<dbReference type="Gene3D" id="3.40.190.170">
    <property type="entry name" value="Bacterial extracellular solute-binding protein, family 7"/>
    <property type="match status" value="1"/>
</dbReference>
<dbReference type="Pfam" id="PF03480">
    <property type="entry name" value="DctP"/>
    <property type="match status" value="1"/>
</dbReference>
<evidence type="ECO:0000313" key="2">
    <source>
        <dbReference type="EMBL" id="MVA58523.1"/>
    </source>
</evidence>